<comment type="caution">
    <text evidence="1">The sequence shown here is derived from an EMBL/GenBank/DDBJ whole genome shotgun (WGS) entry which is preliminary data.</text>
</comment>
<proteinExistence type="predicted"/>
<keyword evidence="2" id="KW-1185">Reference proteome</keyword>
<evidence type="ECO:0000313" key="1">
    <source>
        <dbReference type="EMBL" id="TGO06043.1"/>
    </source>
</evidence>
<evidence type="ECO:0000313" key="2">
    <source>
        <dbReference type="Proteomes" id="UP000297318"/>
    </source>
</evidence>
<name>A0A4Z1E6F8_9MICO</name>
<dbReference type="Proteomes" id="UP000297318">
    <property type="component" value="Unassembled WGS sequence"/>
</dbReference>
<reference evidence="1 2" key="1">
    <citation type="submission" date="2018-11" db="EMBL/GenBank/DDBJ databases">
        <title>Complete genome sequencing of the Actinobacteria Serinibacter sp. K3-2.</title>
        <authorList>
            <person name="Rakitin A.L."/>
            <person name="Beletsky A.V."/>
            <person name="Mardanov A.V."/>
            <person name="Ravin N.V."/>
            <person name="Gromova A.S."/>
            <person name="Filippova S.N."/>
            <person name="Gal'Chenko V.F."/>
        </authorList>
    </citation>
    <scope>NUCLEOTIDE SEQUENCE [LARGE SCALE GENOMIC DNA]</scope>
    <source>
        <strain evidence="1 2">K3-2</strain>
    </source>
</reference>
<dbReference type="OrthoDB" id="3295813at2"/>
<dbReference type="AlphaFoldDB" id="A0A4Z1E6F8"/>
<sequence>MSTWNDVVTHLTGQFGGQQVQPTLIRFAGAAGGDAAPVEMFAGHETLQGPLGEWVTLQVPLGTYHELDFWKVMQAATPLVCGAVVVNGERLVLKHSARLASLTPDDLTIAIYLLTGSARQLSSLRTTA</sequence>
<gene>
    <name evidence="1" type="ORF">SERN_0235</name>
</gene>
<accession>A0A4Z1E6F8</accession>
<dbReference type="RefSeq" id="WP_158292532.1">
    <property type="nucleotide sequence ID" value="NZ_RHPJ01000001.1"/>
</dbReference>
<dbReference type="EMBL" id="RHPJ01000001">
    <property type="protein sequence ID" value="TGO06043.1"/>
    <property type="molecule type" value="Genomic_DNA"/>
</dbReference>
<organism evidence="1 2">
    <name type="scientific">Serinibacter arcticus</name>
    <dbReference type="NCBI Taxonomy" id="1655435"/>
    <lineage>
        <taxon>Bacteria</taxon>
        <taxon>Bacillati</taxon>
        <taxon>Actinomycetota</taxon>
        <taxon>Actinomycetes</taxon>
        <taxon>Micrococcales</taxon>
        <taxon>Beutenbergiaceae</taxon>
        <taxon>Serinibacter</taxon>
    </lineage>
</organism>
<protein>
    <submittedName>
        <fullName evidence="1">Uncharacterized protein</fullName>
    </submittedName>
</protein>